<dbReference type="AlphaFoldDB" id="A0A2P4ZBL2"/>
<evidence type="ECO:0000256" key="8">
    <source>
        <dbReference type="ARBA" id="ARBA00023295"/>
    </source>
</evidence>
<dbReference type="Proteomes" id="UP000054821">
    <property type="component" value="Unassembled WGS sequence"/>
</dbReference>
<comment type="caution">
    <text evidence="13">The sequence shown here is derived from an EMBL/GenBank/DDBJ whole genome shotgun (WGS) entry which is preliminary data.</text>
</comment>
<dbReference type="PROSITE" id="PS00562">
    <property type="entry name" value="CBM1_1"/>
    <property type="match status" value="1"/>
</dbReference>
<organism evidence="13 14">
    <name type="scientific">Trichoderma gamsii</name>
    <dbReference type="NCBI Taxonomy" id="398673"/>
    <lineage>
        <taxon>Eukaryota</taxon>
        <taxon>Fungi</taxon>
        <taxon>Dikarya</taxon>
        <taxon>Ascomycota</taxon>
        <taxon>Pezizomycotina</taxon>
        <taxon>Sordariomycetes</taxon>
        <taxon>Hypocreomycetidae</taxon>
        <taxon>Hypocreales</taxon>
        <taxon>Hypocreaceae</taxon>
        <taxon>Trichoderma</taxon>
    </lineage>
</organism>
<dbReference type="InterPro" id="IPR035971">
    <property type="entry name" value="CBD_sf"/>
</dbReference>
<dbReference type="SUPFAM" id="SSF51445">
    <property type="entry name" value="(Trans)glycosidases"/>
    <property type="match status" value="1"/>
</dbReference>
<evidence type="ECO:0000259" key="12">
    <source>
        <dbReference type="PROSITE" id="PS51164"/>
    </source>
</evidence>
<keyword evidence="8" id="KW-0326">Glycosidase</keyword>
<feature type="chain" id="PRO_5015196770" description="Mannan endo-1,4-beta-mannosidase A" evidence="11">
    <location>
        <begin position="21"/>
        <end position="425"/>
    </location>
</feature>
<dbReference type="GO" id="GO:0005576">
    <property type="term" value="C:extracellular region"/>
    <property type="evidence" value="ECO:0007669"/>
    <property type="project" value="UniProtKB-SubCell"/>
</dbReference>
<dbReference type="PANTHER" id="PTHR31451">
    <property type="match status" value="1"/>
</dbReference>
<evidence type="ECO:0000256" key="4">
    <source>
        <dbReference type="ARBA" id="ARBA00012706"/>
    </source>
</evidence>
<feature type="signal peptide" evidence="11">
    <location>
        <begin position="1"/>
        <end position="20"/>
    </location>
</feature>
<evidence type="ECO:0000256" key="1">
    <source>
        <dbReference type="ARBA" id="ARBA00001678"/>
    </source>
</evidence>
<comment type="catalytic activity">
    <reaction evidence="1">
        <text>Random hydrolysis of (1-&gt;4)-beta-D-mannosidic linkages in mannans, galactomannans and glucomannans.</text>
        <dbReference type="EC" id="3.2.1.78"/>
    </reaction>
</comment>
<protein>
    <recommendedName>
        <fullName evidence="9">Mannan endo-1,4-beta-mannosidase A</fullName>
        <ecNumber evidence="4">3.2.1.78</ecNumber>
    </recommendedName>
    <alternativeName>
        <fullName evidence="10">Endo-beta-1,4-mannanase A</fullName>
    </alternativeName>
</protein>
<evidence type="ECO:0000256" key="2">
    <source>
        <dbReference type="ARBA" id="ARBA00004613"/>
    </source>
</evidence>
<evidence type="ECO:0000256" key="7">
    <source>
        <dbReference type="ARBA" id="ARBA00022801"/>
    </source>
</evidence>
<evidence type="ECO:0000256" key="5">
    <source>
        <dbReference type="ARBA" id="ARBA00022525"/>
    </source>
</evidence>
<proteinExistence type="inferred from homology"/>
<evidence type="ECO:0000313" key="14">
    <source>
        <dbReference type="Proteomes" id="UP000054821"/>
    </source>
</evidence>
<dbReference type="FunFam" id="3.20.20.80:FF:000076">
    <property type="entry name" value="Mannan endo-1,4-beta-mannosidase A"/>
    <property type="match status" value="1"/>
</dbReference>
<dbReference type="InterPro" id="IPR000254">
    <property type="entry name" value="CBD"/>
</dbReference>
<dbReference type="EMBL" id="JPDN02000046">
    <property type="protein sequence ID" value="PON21667.1"/>
    <property type="molecule type" value="Genomic_DNA"/>
</dbReference>
<sequence length="425" mass="45602">MMMAIKNYVLAALAAASTLAAVVQPTPRASSFVTISGSHFDIDGEVGYFAGTNCYWCPFTYNTAEVDTTLSDIASSGLKVVRVLGFSDWNTLPPTGEIWFQLLNATGSIINTGADGLQNLDYVVASAEQHGLKLIIPLVNNWDDFGGINAYVNAFGGNATSWFTNAAAQSQYRTYIQAVVSRYINSTAIFAWELANEPRCAGCDTSVIADWATGVSQYIKSLDPNHLVTLGDEGLGLSTGDGSYPYTYASGTDFALNIQIKSLDFGTFHLYPDGWGETYPWGSSWVQTHAQACVEAGKVCIMEEYGAVVDRCTNMIPWQNTSMTSPGMGGDLFWQWGETFVSGYGDSYSINYGSSDWQCVVQDHVAAVSGKSPPPSTTTTPTGPTASSSCSTLWGQCGGNGYPGTTCCAQGTCTYLNDWYSQCQP</sequence>
<reference evidence="13 14" key="1">
    <citation type="journal article" date="2016" name="Genome Announc.">
        <title>Draft Whole-Genome Sequence of Trichoderma gamsii T6085, a Promising Biocontrol Agent of Fusarium Head Blight on Wheat.</title>
        <authorList>
            <person name="Baroncelli R."/>
            <person name="Zapparata A."/>
            <person name="Piaggeschi G."/>
            <person name="Sarrocco S."/>
            <person name="Vannacci G."/>
        </authorList>
    </citation>
    <scope>NUCLEOTIDE SEQUENCE [LARGE SCALE GENOMIC DNA]</scope>
    <source>
        <strain evidence="13 14">T6085</strain>
    </source>
</reference>
<evidence type="ECO:0000256" key="6">
    <source>
        <dbReference type="ARBA" id="ARBA00022729"/>
    </source>
</evidence>
<name>A0A2P4ZBL2_9HYPO</name>
<evidence type="ECO:0000313" key="13">
    <source>
        <dbReference type="EMBL" id="PON21667.1"/>
    </source>
</evidence>
<keyword evidence="14" id="KW-1185">Reference proteome</keyword>
<dbReference type="PROSITE" id="PS51164">
    <property type="entry name" value="CBM1_2"/>
    <property type="match status" value="1"/>
</dbReference>
<gene>
    <name evidence="13" type="ORF">TGAM01_v209405</name>
</gene>
<comment type="similarity">
    <text evidence="3">Belongs to the glycosyl hydrolase 5 (cellulase A) family.</text>
</comment>
<evidence type="ECO:0000256" key="3">
    <source>
        <dbReference type="ARBA" id="ARBA00005641"/>
    </source>
</evidence>
<comment type="subcellular location">
    <subcellularLocation>
        <location evidence="2">Secreted</location>
    </subcellularLocation>
</comment>
<dbReference type="Pfam" id="PF00734">
    <property type="entry name" value="CBM_1"/>
    <property type="match status" value="1"/>
</dbReference>
<dbReference type="RefSeq" id="XP_018656011.1">
    <property type="nucleotide sequence ID" value="XM_018810783.1"/>
</dbReference>
<evidence type="ECO:0000256" key="11">
    <source>
        <dbReference type="SAM" id="SignalP"/>
    </source>
</evidence>
<dbReference type="EC" id="3.2.1.78" evidence="4"/>
<keyword evidence="7" id="KW-0378">Hydrolase</keyword>
<evidence type="ECO:0000256" key="9">
    <source>
        <dbReference type="ARBA" id="ARBA00068505"/>
    </source>
</evidence>
<dbReference type="GO" id="GO:0046355">
    <property type="term" value="P:mannan catabolic process"/>
    <property type="evidence" value="ECO:0007669"/>
    <property type="project" value="UniProtKB-ARBA"/>
</dbReference>
<dbReference type="InterPro" id="IPR001547">
    <property type="entry name" value="Glyco_hydro_5"/>
</dbReference>
<dbReference type="SUPFAM" id="SSF57180">
    <property type="entry name" value="Cellulose-binding domain"/>
    <property type="match status" value="1"/>
</dbReference>
<keyword evidence="6 11" id="KW-0732">Signal</keyword>
<dbReference type="GO" id="GO:0030248">
    <property type="term" value="F:cellulose binding"/>
    <property type="evidence" value="ECO:0007669"/>
    <property type="project" value="InterPro"/>
</dbReference>
<dbReference type="Pfam" id="PF26410">
    <property type="entry name" value="GH5_mannosidase"/>
    <property type="match status" value="1"/>
</dbReference>
<evidence type="ECO:0000256" key="10">
    <source>
        <dbReference type="ARBA" id="ARBA00077212"/>
    </source>
</evidence>
<dbReference type="PANTHER" id="PTHR31451:SF39">
    <property type="entry name" value="MANNAN ENDO-1,4-BETA-MANNOSIDASE 1"/>
    <property type="match status" value="1"/>
</dbReference>
<dbReference type="Gene3D" id="3.20.20.80">
    <property type="entry name" value="Glycosidases"/>
    <property type="match status" value="1"/>
</dbReference>
<dbReference type="SMART" id="SM00236">
    <property type="entry name" value="fCBD"/>
    <property type="match status" value="1"/>
</dbReference>
<dbReference type="InterPro" id="IPR017853">
    <property type="entry name" value="GH"/>
</dbReference>
<accession>A0A2P4ZBL2</accession>
<keyword evidence="5" id="KW-0964">Secreted</keyword>
<feature type="domain" description="CBM1" evidence="12">
    <location>
        <begin position="389"/>
        <end position="424"/>
    </location>
</feature>
<dbReference type="GeneID" id="29990866"/>
<dbReference type="STRING" id="398673.A0A2P4ZBL2"/>
<dbReference type="GO" id="GO:0016985">
    <property type="term" value="F:mannan endo-1,4-beta-mannosidase activity"/>
    <property type="evidence" value="ECO:0007669"/>
    <property type="project" value="UniProtKB-EC"/>
</dbReference>
<dbReference type="InterPro" id="IPR045053">
    <property type="entry name" value="MAN-like"/>
</dbReference>